<dbReference type="InterPro" id="IPR012337">
    <property type="entry name" value="RNaseH-like_sf"/>
</dbReference>
<dbReference type="Pfam" id="PF04857">
    <property type="entry name" value="CAF1"/>
    <property type="match status" value="1"/>
</dbReference>
<proteinExistence type="inferred from homology"/>
<sequence length="710" mass="80567">MSRRQSVRALARALTSSSHHFCTSAESSTQFPMKHVTRSNFESSLEDLRRHVKASDFVSIDLEMTGLTSAPWRDSYEFDRFDVRFLKVKDSAENFAVLQFGVCPFRWDPEKQSLVANPYNFYIFPRQETAGGGWSSGFMCQTSSLDFLARHQFDFNACIKEGISYLSREQEDEARKRLELEFDRRYTGLKEEPLVRVADVLFTHRMKNKFKAWRETLLQIKSRDSSVNCSQKELNQQFETIFYKMRPSLVLSGFTFYQLRLIQLVLSQHFDELVYVCVSTTNSSPQHLVVYTESQNDKDLLLKEYKDDPLSESKKKIKSGVGFRHVIDLLSSEHKLIVGHNCFLDFAHIYSKFIGPLPSTAEEFVSGVHSCFPYVIDTKRLLSADGYLQYLMKKSSTSLSKAFAVFCPQDAAELKYFSSSIKTRVKVEVQVDEFSSSSWDSGAKHEAGYDAFMTGCIFAQACSHLGFDFTTHSSSTCMADSEYLQRHINLLYLSWKSGDIINLRTQEKITESSVSSSKHTRKYPALVYPNMLLIWGFPRTLKASDIKQSICKAFGATSVTSIYDLDGSAVFVQFSKAELVSEFMNMKEKLERKNDIISVLHPLSTLLDGGKTQCAGYEVYKEICSQPMSCIRFADQAEALSRNWTSKSTASSAGGDSEMENSLLATADEGEPGSGIFLTDQWMKSYQLSLEEDRKTEADACNPCEIIQNS</sequence>
<dbReference type="Gene3D" id="3.30.420.10">
    <property type="entry name" value="Ribonuclease H-like superfamily/Ribonuclease H"/>
    <property type="match status" value="2"/>
</dbReference>
<dbReference type="InterPro" id="IPR006941">
    <property type="entry name" value="RNase_CAF1"/>
</dbReference>
<dbReference type="EnsemblPlants" id="Kaladp0051s0077.1.v1.1">
    <property type="protein sequence ID" value="Kaladp0051s0077.1.v1.1"/>
    <property type="gene ID" value="Kaladp0051s0077.v1.1"/>
</dbReference>
<evidence type="ECO:0000256" key="1">
    <source>
        <dbReference type="ARBA" id="ARBA00001968"/>
    </source>
</evidence>
<evidence type="ECO:0000313" key="3">
    <source>
        <dbReference type="EnsemblPlants" id="Kaladp0051s0077.1.v1.1"/>
    </source>
</evidence>
<keyword evidence="4" id="KW-1185">Reference proteome</keyword>
<dbReference type="Gramene" id="Kaladp0051s0077.1.v1.1">
    <property type="protein sequence ID" value="Kaladp0051s0077.1.v1.1"/>
    <property type="gene ID" value="Kaladp0051s0077.v1.1"/>
</dbReference>
<organism evidence="3 4">
    <name type="scientific">Kalanchoe fedtschenkoi</name>
    <name type="common">Lavender scallops</name>
    <name type="synonym">South American air plant</name>
    <dbReference type="NCBI Taxonomy" id="63787"/>
    <lineage>
        <taxon>Eukaryota</taxon>
        <taxon>Viridiplantae</taxon>
        <taxon>Streptophyta</taxon>
        <taxon>Embryophyta</taxon>
        <taxon>Tracheophyta</taxon>
        <taxon>Spermatophyta</taxon>
        <taxon>Magnoliopsida</taxon>
        <taxon>eudicotyledons</taxon>
        <taxon>Gunneridae</taxon>
        <taxon>Pentapetalae</taxon>
        <taxon>Saxifragales</taxon>
        <taxon>Crassulaceae</taxon>
        <taxon>Kalanchoe</taxon>
    </lineage>
</organism>
<dbReference type="GO" id="GO:0000175">
    <property type="term" value="F:3'-5'-RNA exonuclease activity"/>
    <property type="evidence" value="ECO:0007669"/>
    <property type="project" value="TreeGrafter"/>
</dbReference>
<reference evidence="3" key="1">
    <citation type="submission" date="2021-01" db="UniProtKB">
        <authorList>
            <consortium name="EnsemblPlants"/>
        </authorList>
    </citation>
    <scope>IDENTIFICATION</scope>
</reference>
<dbReference type="GO" id="GO:0003723">
    <property type="term" value="F:RNA binding"/>
    <property type="evidence" value="ECO:0007669"/>
    <property type="project" value="TreeGrafter"/>
</dbReference>
<protein>
    <submittedName>
        <fullName evidence="3">Uncharacterized protein</fullName>
    </submittedName>
</protein>
<dbReference type="InterPro" id="IPR051181">
    <property type="entry name" value="CAF1_poly(A)_ribonucleases"/>
</dbReference>
<evidence type="ECO:0000313" key="4">
    <source>
        <dbReference type="Proteomes" id="UP000594263"/>
    </source>
</evidence>
<name>A0A7N0U321_KALFE</name>
<evidence type="ECO:0000256" key="2">
    <source>
        <dbReference type="ARBA" id="ARBA00008372"/>
    </source>
</evidence>
<dbReference type="AlphaFoldDB" id="A0A7N0U321"/>
<dbReference type="PANTHER" id="PTHR15092:SF22">
    <property type="entry name" value="POLY(A)-SPECIFIC RIBONUCLEASE PNLDC1"/>
    <property type="match status" value="1"/>
</dbReference>
<accession>A0A7N0U321</accession>
<dbReference type="InterPro" id="IPR036397">
    <property type="entry name" value="RNaseH_sf"/>
</dbReference>
<dbReference type="PANTHER" id="PTHR15092">
    <property type="entry name" value="POLY A -SPECIFIC RIBONUCLEASE/TARGET OF EGR1, MEMBER 1"/>
    <property type="match status" value="1"/>
</dbReference>
<dbReference type="Proteomes" id="UP000594263">
    <property type="component" value="Unplaced"/>
</dbReference>
<dbReference type="OMA" id="DHFPYIV"/>
<comment type="similarity">
    <text evidence="2">Belongs to the CAF1 family.</text>
</comment>
<dbReference type="SUPFAM" id="SSF53098">
    <property type="entry name" value="Ribonuclease H-like"/>
    <property type="match status" value="1"/>
</dbReference>
<comment type="cofactor">
    <cofactor evidence="1">
        <name>a divalent metal cation</name>
        <dbReference type="ChEBI" id="CHEBI:60240"/>
    </cofactor>
</comment>